<protein>
    <submittedName>
        <fullName evidence="5">LacI family transcriptional regulator</fullName>
    </submittedName>
</protein>
<dbReference type="Pfam" id="PF13377">
    <property type="entry name" value="Peripla_BP_3"/>
    <property type="match status" value="1"/>
</dbReference>
<name>A0A4Q2KTQ8_9MICO</name>
<dbReference type="Proteomes" id="UP000293865">
    <property type="component" value="Unassembled WGS sequence"/>
</dbReference>
<evidence type="ECO:0000256" key="3">
    <source>
        <dbReference type="ARBA" id="ARBA00023163"/>
    </source>
</evidence>
<gene>
    <name evidence="5" type="ORF">ESP51_15670</name>
</gene>
<comment type="caution">
    <text evidence="5">The sequence shown here is derived from an EMBL/GenBank/DDBJ whole genome shotgun (WGS) entry which is preliminary data.</text>
</comment>
<dbReference type="GO" id="GO:0003700">
    <property type="term" value="F:DNA-binding transcription factor activity"/>
    <property type="evidence" value="ECO:0007669"/>
    <property type="project" value="TreeGrafter"/>
</dbReference>
<dbReference type="InterPro" id="IPR046335">
    <property type="entry name" value="LacI/GalR-like_sensor"/>
</dbReference>
<dbReference type="SUPFAM" id="SSF47413">
    <property type="entry name" value="lambda repressor-like DNA-binding domains"/>
    <property type="match status" value="1"/>
</dbReference>
<keyword evidence="1" id="KW-0805">Transcription regulation</keyword>
<dbReference type="CDD" id="cd01392">
    <property type="entry name" value="HTH_LacI"/>
    <property type="match status" value="1"/>
</dbReference>
<evidence type="ECO:0000313" key="5">
    <source>
        <dbReference type="EMBL" id="RXZ67920.1"/>
    </source>
</evidence>
<dbReference type="RefSeq" id="WP_129521830.1">
    <property type="nucleotide sequence ID" value="NZ_SDPN01000036.1"/>
</dbReference>
<dbReference type="Gene3D" id="1.10.260.40">
    <property type="entry name" value="lambda repressor-like DNA-binding domains"/>
    <property type="match status" value="1"/>
</dbReference>
<dbReference type="SUPFAM" id="SSF53822">
    <property type="entry name" value="Periplasmic binding protein-like I"/>
    <property type="match status" value="1"/>
</dbReference>
<dbReference type="PANTHER" id="PTHR30146">
    <property type="entry name" value="LACI-RELATED TRANSCRIPTIONAL REPRESSOR"/>
    <property type="match status" value="1"/>
</dbReference>
<dbReference type="SMART" id="SM00354">
    <property type="entry name" value="HTH_LACI"/>
    <property type="match status" value="1"/>
</dbReference>
<dbReference type="Gene3D" id="3.40.50.2300">
    <property type="match status" value="2"/>
</dbReference>
<keyword evidence="2" id="KW-0238">DNA-binding</keyword>
<dbReference type="Pfam" id="PF00356">
    <property type="entry name" value="LacI"/>
    <property type="match status" value="1"/>
</dbReference>
<organism evidence="5 6">
    <name type="scientific">Agromyces albus</name>
    <dbReference type="NCBI Taxonomy" id="205332"/>
    <lineage>
        <taxon>Bacteria</taxon>
        <taxon>Bacillati</taxon>
        <taxon>Actinomycetota</taxon>
        <taxon>Actinomycetes</taxon>
        <taxon>Micrococcales</taxon>
        <taxon>Microbacteriaceae</taxon>
        <taxon>Agromyces</taxon>
    </lineage>
</organism>
<dbReference type="AlphaFoldDB" id="A0A4Q2KTQ8"/>
<sequence length="348" mass="37065">MASIHDVAKAAGVSISTVSYALSGKRSIGADTRRRIDAAVAELGYRANAGARMLAGSRTNILALTAPLHEDTYHPAHMRFVMAVTKAARARDYDTLLLVQDDATAGLERVTSSALADGVVVLDVDMHDERIERLRSLGARSVFVGIPEDTTGLRCVDLDFEAAAELAVDRLADAGRRSIGLVGHPEGLYGRGSNFPLRFRRGFGEAVERRGVAHAEVYPEETRAATRSAVATLIERLPEFDGLVLNCNEPVARAILAELTARGIDVPGAVSVVAGGANYSTRDFAPPLDVIPLIAEESCERAVELLVESIEHGDAGEFVELIAPRYVTRGSVVARAASEASPRTGARV</sequence>
<dbReference type="InterPro" id="IPR000843">
    <property type="entry name" value="HTH_LacI"/>
</dbReference>
<dbReference type="InterPro" id="IPR028082">
    <property type="entry name" value="Peripla_BP_I"/>
</dbReference>
<keyword evidence="3" id="KW-0804">Transcription</keyword>
<accession>A0A4Q2KTQ8</accession>
<dbReference type="OrthoDB" id="252678at2"/>
<evidence type="ECO:0000256" key="1">
    <source>
        <dbReference type="ARBA" id="ARBA00023015"/>
    </source>
</evidence>
<dbReference type="PROSITE" id="PS50932">
    <property type="entry name" value="HTH_LACI_2"/>
    <property type="match status" value="1"/>
</dbReference>
<evidence type="ECO:0000313" key="6">
    <source>
        <dbReference type="Proteomes" id="UP000293865"/>
    </source>
</evidence>
<evidence type="ECO:0000259" key="4">
    <source>
        <dbReference type="PROSITE" id="PS50932"/>
    </source>
</evidence>
<dbReference type="GO" id="GO:0000976">
    <property type="term" value="F:transcription cis-regulatory region binding"/>
    <property type="evidence" value="ECO:0007669"/>
    <property type="project" value="TreeGrafter"/>
</dbReference>
<dbReference type="PROSITE" id="PS00356">
    <property type="entry name" value="HTH_LACI_1"/>
    <property type="match status" value="1"/>
</dbReference>
<dbReference type="EMBL" id="SDPN01000036">
    <property type="protein sequence ID" value="RXZ67920.1"/>
    <property type="molecule type" value="Genomic_DNA"/>
</dbReference>
<keyword evidence="6" id="KW-1185">Reference proteome</keyword>
<evidence type="ECO:0000256" key="2">
    <source>
        <dbReference type="ARBA" id="ARBA00023125"/>
    </source>
</evidence>
<reference evidence="5 6" key="1">
    <citation type="submission" date="2019-01" db="EMBL/GenBank/DDBJ databases">
        <title>Agromyces.</title>
        <authorList>
            <person name="Li J."/>
        </authorList>
    </citation>
    <scope>NUCLEOTIDE SEQUENCE [LARGE SCALE GENOMIC DNA]</scope>
    <source>
        <strain evidence="5 6">DSM 15934</strain>
    </source>
</reference>
<dbReference type="InterPro" id="IPR010982">
    <property type="entry name" value="Lambda_DNA-bd_dom_sf"/>
</dbReference>
<dbReference type="PANTHER" id="PTHR30146:SF153">
    <property type="entry name" value="LACTOSE OPERON REPRESSOR"/>
    <property type="match status" value="1"/>
</dbReference>
<feature type="domain" description="HTH lacI-type" evidence="4">
    <location>
        <begin position="2"/>
        <end position="56"/>
    </location>
</feature>
<proteinExistence type="predicted"/>